<keyword evidence="3" id="KW-0539">Nucleus</keyword>
<evidence type="ECO:0000256" key="3">
    <source>
        <dbReference type="ARBA" id="ARBA00023242"/>
    </source>
</evidence>
<keyword evidence="1" id="KW-0805">Transcription regulation</keyword>
<proteinExistence type="predicted"/>
<evidence type="ECO:0000256" key="2">
    <source>
        <dbReference type="ARBA" id="ARBA00023163"/>
    </source>
</evidence>
<dbReference type="OrthoDB" id="6266945at2759"/>
<comment type="caution">
    <text evidence="4">The sequence shown here is derived from an EMBL/GenBank/DDBJ whole genome shotgun (WGS) entry which is preliminary data.</text>
</comment>
<dbReference type="EMBL" id="LUCM01005575">
    <property type="protein sequence ID" value="KAA0192605.1"/>
    <property type="molecule type" value="Genomic_DNA"/>
</dbReference>
<sequence>MNENYQRSFLPWNQNATFQILSQAPLVNSYRRLSTDVSKPCRGYHDFHLKIPTPGKPGSCVTTHYQVIEPTSRTDVPQICVPRGRQWPMTIAFRPSVTPLDWWLRVTPVFTDAERAIHPVERNEHTSEYDILGLQKVRVRCCACPARDAKEARIRLPRSADSPSQGWKRSEQKASRCLSLSIPSKRNVRAVRTVVRP</sequence>
<protein>
    <submittedName>
        <fullName evidence="4">Uncharacterized protein</fullName>
    </submittedName>
</protein>
<gene>
    <name evidence="4" type="ORF">FBUS_00633</name>
</gene>
<name>A0A8E0RV83_9TREM</name>
<dbReference type="GO" id="GO:0003677">
    <property type="term" value="F:DNA binding"/>
    <property type="evidence" value="ECO:0007669"/>
    <property type="project" value="InterPro"/>
</dbReference>
<dbReference type="Gene3D" id="2.60.40.720">
    <property type="match status" value="1"/>
</dbReference>
<reference evidence="4" key="1">
    <citation type="submission" date="2019-05" db="EMBL/GenBank/DDBJ databases">
        <title>Annotation for the trematode Fasciolopsis buski.</title>
        <authorList>
            <person name="Choi Y.-J."/>
        </authorList>
    </citation>
    <scope>NUCLEOTIDE SEQUENCE</scope>
    <source>
        <strain evidence="4">HT</strain>
        <tissue evidence="4">Whole worm</tissue>
    </source>
</reference>
<dbReference type="InterPro" id="IPR012346">
    <property type="entry name" value="p53/RUNT-type_TF_DNA-bd_sf"/>
</dbReference>
<organism evidence="4 5">
    <name type="scientific">Fasciolopsis buskii</name>
    <dbReference type="NCBI Taxonomy" id="27845"/>
    <lineage>
        <taxon>Eukaryota</taxon>
        <taxon>Metazoa</taxon>
        <taxon>Spiralia</taxon>
        <taxon>Lophotrochozoa</taxon>
        <taxon>Platyhelminthes</taxon>
        <taxon>Trematoda</taxon>
        <taxon>Digenea</taxon>
        <taxon>Plagiorchiida</taxon>
        <taxon>Echinostomata</taxon>
        <taxon>Echinostomatoidea</taxon>
        <taxon>Fasciolidae</taxon>
        <taxon>Fasciolopsis</taxon>
    </lineage>
</organism>
<keyword evidence="5" id="KW-1185">Reference proteome</keyword>
<keyword evidence="2" id="KW-0804">Transcription</keyword>
<dbReference type="GO" id="GO:0003700">
    <property type="term" value="F:DNA-binding transcription factor activity"/>
    <property type="evidence" value="ECO:0007669"/>
    <property type="project" value="InterPro"/>
</dbReference>
<evidence type="ECO:0000313" key="5">
    <source>
        <dbReference type="Proteomes" id="UP000728185"/>
    </source>
</evidence>
<evidence type="ECO:0000256" key="1">
    <source>
        <dbReference type="ARBA" id="ARBA00023015"/>
    </source>
</evidence>
<dbReference type="Proteomes" id="UP000728185">
    <property type="component" value="Unassembled WGS sequence"/>
</dbReference>
<dbReference type="AlphaFoldDB" id="A0A8E0RV83"/>
<dbReference type="GO" id="GO:0005634">
    <property type="term" value="C:nucleus"/>
    <property type="evidence" value="ECO:0007669"/>
    <property type="project" value="InterPro"/>
</dbReference>
<evidence type="ECO:0000313" key="4">
    <source>
        <dbReference type="EMBL" id="KAA0192605.1"/>
    </source>
</evidence>
<accession>A0A8E0RV83</accession>